<dbReference type="RefSeq" id="WP_301163124.1">
    <property type="nucleotide sequence ID" value="NZ_JAUHTB010000029.1"/>
</dbReference>
<protein>
    <submittedName>
        <fullName evidence="2">SipW-dependent-type signal peptide-containing protein</fullName>
    </submittedName>
</protein>
<evidence type="ECO:0000256" key="1">
    <source>
        <dbReference type="SAM" id="Phobius"/>
    </source>
</evidence>
<reference evidence="2 3" key="1">
    <citation type="submission" date="2023-07" db="EMBL/GenBank/DDBJ databases">
        <title>Strategy for survival of the halotoleranting strain Dietzia MX2 from the Yakshinskoe mineral salts deposit.</title>
        <authorList>
            <person name="Kharitonova M.A."/>
            <person name="Kupriyanova-Ashina F.G."/>
            <person name="Shakirov T.R."/>
            <person name="Vafina M.S."/>
            <person name="Ilinskaya O.N."/>
        </authorList>
    </citation>
    <scope>NUCLEOTIDE SEQUENCE [LARGE SCALE GENOMIC DNA]</scope>
    <source>
        <strain evidence="2 3">MX2</strain>
    </source>
</reference>
<dbReference type="EMBL" id="JAUHTB010000029">
    <property type="protein sequence ID" value="MDN4507596.1"/>
    <property type="molecule type" value="Genomic_DNA"/>
</dbReference>
<keyword evidence="1" id="KW-0472">Membrane</keyword>
<keyword evidence="3" id="KW-1185">Reference proteome</keyword>
<feature type="transmembrane region" description="Helical" evidence="1">
    <location>
        <begin position="21"/>
        <end position="42"/>
    </location>
</feature>
<keyword evidence="1" id="KW-0812">Transmembrane</keyword>
<accession>A0ABT8H545</accession>
<keyword evidence="1" id="KW-1133">Transmembrane helix</keyword>
<sequence>MSTAPQTTQPAVKNQNRRKKVRAVMASGLVLGIGAAVTLAAWSDTVWGEGTFGTEGNAFNIQGNFTGTESGWDEFMTADEAGTMQFGPKATGMMPNETVHALVGLREQHEKMDAKITLTKVNGDNGDLGKWITVGVSAPLTDKPADCATVPAARTALLNATGQQMADFTLPSGETRWFCFSAKLDAKTPPETPPTTTENIQWKFDGVSVEKKAPDTANAGAQ</sequence>
<proteinExistence type="predicted"/>
<dbReference type="NCBIfam" id="TIGR04088">
    <property type="entry name" value="cognate_SipW"/>
    <property type="match status" value="1"/>
</dbReference>
<evidence type="ECO:0000313" key="3">
    <source>
        <dbReference type="Proteomes" id="UP001172702"/>
    </source>
</evidence>
<gene>
    <name evidence="2" type="ORF">QYF62_16265</name>
</gene>
<comment type="caution">
    <text evidence="2">The sequence shown here is derived from an EMBL/GenBank/DDBJ whole genome shotgun (WGS) entry which is preliminary data.</text>
</comment>
<name>A0ABT8H545_9ACTN</name>
<evidence type="ECO:0000313" key="2">
    <source>
        <dbReference type="EMBL" id="MDN4507596.1"/>
    </source>
</evidence>
<dbReference type="Proteomes" id="UP001172702">
    <property type="component" value="Unassembled WGS sequence"/>
</dbReference>
<dbReference type="InterPro" id="IPR023833">
    <property type="entry name" value="Signal_pept_SipW-depend-type"/>
</dbReference>
<organism evidence="2 3">
    <name type="scientific">Dietzia maris</name>
    <dbReference type="NCBI Taxonomy" id="37915"/>
    <lineage>
        <taxon>Bacteria</taxon>
        <taxon>Bacillati</taxon>
        <taxon>Actinomycetota</taxon>
        <taxon>Actinomycetes</taxon>
        <taxon>Mycobacteriales</taxon>
        <taxon>Dietziaceae</taxon>
        <taxon>Dietzia</taxon>
    </lineage>
</organism>